<keyword evidence="3 4" id="KW-0479">Metal-binding</keyword>
<dbReference type="SUPFAM" id="SSF48264">
    <property type="entry name" value="Cytochrome P450"/>
    <property type="match status" value="1"/>
</dbReference>
<protein>
    <recommendedName>
        <fullName evidence="7">Cytochrome P450</fullName>
    </recommendedName>
</protein>
<dbReference type="PRINTS" id="PR00463">
    <property type="entry name" value="EP450I"/>
</dbReference>
<feature type="binding site" description="axial binding residue" evidence="3">
    <location>
        <position position="428"/>
    </location>
    <ligand>
        <name>heme</name>
        <dbReference type="ChEBI" id="CHEBI:30413"/>
    </ligand>
    <ligandPart>
        <name>Fe</name>
        <dbReference type="ChEBI" id="CHEBI:18248"/>
    </ligandPart>
</feature>
<keyword evidence="4" id="KW-0503">Monooxygenase</keyword>
<dbReference type="CDD" id="cd00302">
    <property type="entry name" value="cytochrome_P450"/>
    <property type="match status" value="1"/>
</dbReference>
<keyword evidence="3 4" id="KW-0349">Heme</keyword>
<dbReference type="InterPro" id="IPR050121">
    <property type="entry name" value="Cytochrome_P450_monoxygenase"/>
</dbReference>
<dbReference type="InterPro" id="IPR002401">
    <property type="entry name" value="Cyt_P450_E_grp-I"/>
</dbReference>
<comment type="cofactor">
    <cofactor evidence="1 3">
        <name>heme</name>
        <dbReference type="ChEBI" id="CHEBI:30413"/>
    </cofactor>
</comment>
<dbReference type="Gene3D" id="1.10.630.10">
    <property type="entry name" value="Cytochrome P450"/>
    <property type="match status" value="1"/>
</dbReference>
<dbReference type="PANTHER" id="PTHR24305:SF166">
    <property type="entry name" value="CYTOCHROME P450 12A4, MITOCHONDRIAL-RELATED"/>
    <property type="match status" value="1"/>
</dbReference>
<dbReference type="GO" id="GO:0005506">
    <property type="term" value="F:iron ion binding"/>
    <property type="evidence" value="ECO:0007669"/>
    <property type="project" value="InterPro"/>
</dbReference>
<evidence type="ECO:0000256" key="5">
    <source>
        <dbReference type="SAM" id="SignalP"/>
    </source>
</evidence>
<dbReference type="PANTHER" id="PTHR24305">
    <property type="entry name" value="CYTOCHROME P450"/>
    <property type="match status" value="1"/>
</dbReference>
<dbReference type="GO" id="GO:0020037">
    <property type="term" value="F:heme binding"/>
    <property type="evidence" value="ECO:0007669"/>
    <property type="project" value="InterPro"/>
</dbReference>
<evidence type="ECO:0000256" key="3">
    <source>
        <dbReference type="PIRSR" id="PIRSR602401-1"/>
    </source>
</evidence>
<dbReference type="InterPro" id="IPR001128">
    <property type="entry name" value="Cyt_P450"/>
</dbReference>
<dbReference type="InterPro" id="IPR017972">
    <property type="entry name" value="Cyt_P450_CS"/>
</dbReference>
<name>A0A7S3NM30_9STRA</name>
<accession>A0A7S3NM30</accession>
<dbReference type="EMBL" id="HBIJ01010572">
    <property type="protein sequence ID" value="CAE0366513.1"/>
    <property type="molecule type" value="Transcribed_RNA"/>
</dbReference>
<keyword evidence="3 4" id="KW-0408">Iron</keyword>
<reference evidence="6" key="1">
    <citation type="submission" date="2021-01" db="EMBL/GenBank/DDBJ databases">
        <authorList>
            <person name="Corre E."/>
            <person name="Pelletier E."/>
            <person name="Niang G."/>
            <person name="Scheremetjew M."/>
            <person name="Finn R."/>
            <person name="Kale V."/>
            <person name="Holt S."/>
            <person name="Cochrane G."/>
            <person name="Meng A."/>
            <person name="Brown T."/>
            <person name="Cohen L."/>
        </authorList>
    </citation>
    <scope>NUCLEOTIDE SEQUENCE</scope>
    <source>
        <strain evidence="6">CCMP1510</strain>
    </source>
</reference>
<gene>
    <name evidence="6" type="ORF">ALAG00032_LOCUS7257</name>
</gene>
<evidence type="ECO:0000256" key="1">
    <source>
        <dbReference type="ARBA" id="ARBA00001971"/>
    </source>
</evidence>
<dbReference type="PROSITE" id="PS00086">
    <property type="entry name" value="CYTOCHROME_P450"/>
    <property type="match status" value="1"/>
</dbReference>
<evidence type="ECO:0000256" key="2">
    <source>
        <dbReference type="ARBA" id="ARBA00010617"/>
    </source>
</evidence>
<keyword evidence="4" id="KW-0560">Oxidoreductase</keyword>
<dbReference type="InterPro" id="IPR036396">
    <property type="entry name" value="Cyt_P450_sf"/>
</dbReference>
<evidence type="ECO:0000256" key="4">
    <source>
        <dbReference type="RuleBase" id="RU000461"/>
    </source>
</evidence>
<keyword evidence="5" id="KW-0732">Signal</keyword>
<sequence>MNEYYLLTLCIGILIIFLATSRKKGTKFPVVPGAYPILGNLINVDRLPDQIDDWCSKYGICEFRMLGKKWVIVADATELKTLSRQRPRQIQRFKPLRRALDDVAPGVFGAELPQWSLERRLMTPAFNHSNLTNFLPGLHKCCDSLVAAVRKEGGNNFIMLAARYTADVIGLVSFGQELESLNNPNSDIADVFKKLLHATTKRMLTPLPLWRIPILGPILDHFNGISSLKRRQNLTCEKILAQANPDNGYSILDKMVHLNRKENTKLSNIRLIGNLATLYIAGSETTATTMSWMLYFLAKFPDFQEEARRECFANSFDQFTTFKQALEAYPHLRSLFWECLRFYGPASFLFLENSQNTIQVADRTLDPNEYVLVVPLRWLAKQPQLGGSTFDPRRWLVSSSSTLNSKPSLLDPLPENLTLPFGFGVRICPGKDLAELEACTACAALLRAYDKIELVNPEEPQPSPTFQFAMIPDRPINLRFIQSTFTK</sequence>
<evidence type="ECO:0008006" key="7">
    <source>
        <dbReference type="Google" id="ProtNLM"/>
    </source>
</evidence>
<proteinExistence type="inferred from homology"/>
<comment type="similarity">
    <text evidence="2 4">Belongs to the cytochrome P450 family.</text>
</comment>
<evidence type="ECO:0000313" key="6">
    <source>
        <dbReference type="EMBL" id="CAE0366513.1"/>
    </source>
</evidence>
<dbReference type="GO" id="GO:0004497">
    <property type="term" value="F:monooxygenase activity"/>
    <property type="evidence" value="ECO:0007669"/>
    <property type="project" value="UniProtKB-KW"/>
</dbReference>
<feature type="chain" id="PRO_5030592828" description="Cytochrome P450" evidence="5">
    <location>
        <begin position="22"/>
        <end position="487"/>
    </location>
</feature>
<dbReference type="AlphaFoldDB" id="A0A7S3NM30"/>
<dbReference type="GO" id="GO:0016705">
    <property type="term" value="F:oxidoreductase activity, acting on paired donors, with incorporation or reduction of molecular oxygen"/>
    <property type="evidence" value="ECO:0007669"/>
    <property type="project" value="InterPro"/>
</dbReference>
<dbReference type="Pfam" id="PF00067">
    <property type="entry name" value="p450"/>
    <property type="match status" value="1"/>
</dbReference>
<organism evidence="6">
    <name type="scientific">Aureoumbra lagunensis</name>
    <dbReference type="NCBI Taxonomy" id="44058"/>
    <lineage>
        <taxon>Eukaryota</taxon>
        <taxon>Sar</taxon>
        <taxon>Stramenopiles</taxon>
        <taxon>Ochrophyta</taxon>
        <taxon>Pelagophyceae</taxon>
        <taxon>Pelagomonadales</taxon>
        <taxon>Aureoumbra</taxon>
    </lineage>
</organism>
<feature type="signal peptide" evidence="5">
    <location>
        <begin position="1"/>
        <end position="21"/>
    </location>
</feature>
<dbReference type="PRINTS" id="PR00385">
    <property type="entry name" value="P450"/>
</dbReference>